<dbReference type="RefSeq" id="WP_193736178.1">
    <property type="nucleotide sequence ID" value="NZ_CP063304.1"/>
</dbReference>
<dbReference type="GO" id="GO:0008817">
    <property type="term" value="F:corrinoid adenosyltransferase activity"/>
    <property type="evidence" value="ECO:0007669"/>
    <property type="project" value="InterPro"/>
</dbReference>
<reference evidence="5 6" key="1">
    <citation type="submission" date="2020-10" db="EMBL/GenBank/DDBJ databases">
        <title>Blautia liquoris sp.nov., isolated from the mud in a fermentation cellar used for the production of Chinese strong-flavoured liquor.</title>
        <authorList>
            <person name="Lu L."/>
        </authorList>
    </citation>
    <scope>NUCLEOTIDE SEQUENCE [LARGE SCALE GENOMIC DNA]</scope>
    <source>
        <strain evidence="5 6">LZLJ-3</strain>
    </source>
</reference>
<protein>
    <submittedName>
        <fullName evidence="5">ATP-binding protein</fullName>
    </submittedName>
</protein>
<dbReference type="GO" id="GO:0005524">
    <property type="term" value="F:ATP binding"/>
    <property type="evidence" value="ECO:0007669"/>
    <property type="project" value="UniProtKB-KW"/>
</dbReference>
<keyword evidence="1" id="KW-0808">Transferase</keyword>
<keyword evidence="2" id="KW-0547">Nucleotide-binding</keyword>
<gene>
    <name evidence="5" type="ORF">INP51_02475</name>
</gene>
<evidence type="ECO:0000259" key="4">
    <source>
        <dbReference type="Pfam" id="PF01923"/>
    </source>
</evidence>
<dbReference type="AlphaFoldDB" id="A0A7M2RIA8"/>
<evidence type="ECO:0000256" key="2">
    <source>
        <dbReference type="ARBA" id="ARBA00022741"/>
    </source>
</evidence>
<evidence type="ECO:0000313" key="6">
    <source>
        <dbReference type="Proteomes" id="UP000593601"/>
    </source>
</evidence>
<evidence type="ECO:0000256" key="3">
    <source>
        <dbReference type="ARBA" id="ARBA00022840"/>
    </source>
</evidence>
<dbReference type="SUPFAM" id="SSF89028">
    <property type="entry name" value="Cobalamin adenosyltransferase-like"/>
    <property type="match status" value="1"/>
</dbReference>
<accession>A0A7M2RIA8</accession>
<feature type="domain" description="Cobalamin adenosyltransferase-like" evidence="4">
    <location>
        <begin position="99"/>
        <end position="262"/>
    </location>
</feature>
<sequence length="270" mass="31205">MKVITEAYLRDELRASKPDSYTIPEGKILSPAAREYLQQYKIKIICAADQKKREQKIQNKEPEIVATPVLTMPEVKLAAGESAKKPKFVDYETGAYYFEKPEHMTHLYANVLVPKDHKRILFRGKLDSLEASFVLVQSMLDETGETEKLIADLLDILDSLREMMRCDALNEPFRRDLIIGLTHEELRERSHDPMKFYNIKQMVLPDYTLGKTYALLNQLRAFIRETEVAATGAFRNGKTYDRKDIIEELNRMSSAMHIIMCKYLAGDYKS</sequence>
<keyword evidence="6" id="KW-1185">Reference proteome</keyword>
<evidence type="ECO:0000313" key="5">
    <source>
        <dbReference type="EMBL" id="QOV19858.1"/>
    </source>
</evidence>
<organism evidence="5 6">
    <name type="scientific">Blautia liquoris</name>
    <dbReference type="NCBI Taxonomy" id="2779518"/>
    <lineage>
        <taxon>Bacteria</taxon>
        <taxon>Bacillati</taxon>
        <taxon>Bacillota</taxon>
        <taxon>Clostridia</taxon>
        <taxon>Lachnospirales</taxon>
        <taxon>Lachnospiraceae</taxon>
        <taxon>Blautia</taxon>
    </lineage>
</organism>
<proteinExistence type="predicted"/>
<dbReference type="InterPro" id="IPR016030">
    <property type="entry name" value="CblAdoTrfase-like"/>
</dbReference>
<dbReference type="EMBL" id="CP063304">
    <property type="protein sequence ID" value="QOV19858.1"/>
    <property type="molecule type" value="Genomic_DNA"/>
</dbReference>
<dbReference type="InterPro" id="IPR036451">
    <property type="entry name" value="CblAdoTrfase-like_sf"/>
</dbReference>
<dbReference type="GO" id="GO:0009236">
    <property type="term" value="P:cobalamin biosynthetic process"/>
    <property type="evidence" value="ECO:0007669"/>
    <property type="project" value="InterPro"/>
</dbReference>
<dbReference type="Pfam" id="PF01923">
    <property type="entry name" value="Cob_adeno_trans"/>
    <property type="match status" value="1"/>
</dbReference>
<evidence type="ECO:0000256" key="1">
    <source>
        <dbReference type="ARBA" id="ARBA00022679"/>
    </source>
</evidence>
<dbReference type="PIRSF" id="PIRSF012294">
    <property type="entry name" value="ATR_EutT"/>
    <property type="match status" value="1"/>
</dbReference>
<dbReference type="KEGG" id="bliq:INP51_02475"/>
<name>A0A7M2RIA8_9FIRM</name>
<dbReference type="Proteomes" id="UP000593601">
    <property type="component" value="Chromosome"/>
</dbReference>
<dbReference type="InterPro" id="IPR009194">
    <property type="entry name" value="AdoTrfase_EutT"/>
</dbReference>
<dbReference type="GO" id="GO:0006580">
    <property type="term" value="P:ethanolamine metabolic process"/>
    <property type="evidence" value="ECO:0007669"/>
    <property type="project" value="InterPro"/>
</dbReference>
<dbReference type="Gene3D" id="1.20.1200.10">
    <property type="entry name" value="Cobalamin adenosyltransferase-like"/>
    <property type="match status" value="1"/>
</dbReference>
<keyword evidence="3 5" id="KW-0067">ATP-binding</keyword>